<organism evidence="8 9">
    <name type="scientific">Candolleomyces eurysporus</name>
    <dbReference type="NCBI Taxonomy" id="2828524"/>
    <lineage>
        <taxon>Eukaryota</taxon>
        <taxon>Fungi</taxon>
        <taxon>Dikarya</taxon>
        <taxon>Basidiomycota</taxon>
        <taxon>Agaricomycotina</taxon>
        <taxon>Agaricomycetes</taxon>
        <taxon>Agaricomycetidae</taxon>
        <taxon>Agaricales</taxon>
        <taxon>Agaricineae</taxon>
        <taxon>Psathyrellaceae</taxon>
        <taxon>Candolleomyces</taxon>
    </lineage>
</organism>
<dbReference type="PANTHER" id="PTHR12911">
    <property type="entry name" value="SAD1/UNC-84-LIKE PROTEIN-RELATED"/>
    <property type="match status" value="1"/>
</dbReference>
<evidence type="ECO:0000259" key="7">
    <source>
        <dbReference type="PROSITE" id="PS51469"/>
    </source>
</evidence>
<dbReference type="OrthoDB" id="342281at2759"/>
<protein>
    <recommendedName>
        <fullName evidence="7">SUN domain-containing protein</fullName>
    </recommendedName>
</protein>
<proteinExistence type="predicted"/>
<dbReference type="Pfam" id="PF07738">
    <property type="entry name" value="Sad1_UNC"/>
    <property type="match status" value="1"/>
</dbReference>
<keyword evidence="3 6" id="KW-1133">Transmembrane helix</keyword>
<keyword evidence="4 6" id="KW-0472">Membrane</keyword>
<dbReference type="Proteomes" id="UP001140091">
    <property type="component" value="Unassembled WGS sequence"/>
</dbReference>
<dbReference type="PROSITE" id="PS51469">
    <property type="entry name" value="SUN"/>
    <property type="match status" value="1"/>
</dbReference>
<feature type="transmembrane region" description="Helical" evidence="6">
    <location>
        <begin position="106"/>
        <end position="123"/>
    </location>
</feature>
<dbReference type="EMBL" id="JANBPK010000929">
    <property type="protein sequence ID" value="KAJ2928378.1"/>
    <property type="molecule type" value="Genomic_DNA"/>
</dbReference>
<comment type="caution">
    <text evidence="8">The sequence shown here is derived from an EMBL/GenBank/DDBJ whole genome shotgun (WGS) entry which is preliminary data.</text>
</comment>
<evidence type="ECO:0000313" key="9">
    <source>
        <dbReference type="Proteomes" id="UP001140091"/>
    </source>
</evidence>
<evidence type="ECO:0000256" key="2">
    <source>
        <dbReference type="ARBA" id="ARBA00022692"/>
    </source>
</evidence>
<evidence type="ECO:0000313" key="8">
    <source>
        <dbReference type="EMBL" id="KAJ2928378.1"/>
    </source>
</evidence>
<keyword evidence="2 6" id="KW-0812">Transmembrane</keyword>
<reference evidence="8" key="1">
    <citation type="submission" date="2022-06" db="EMBL/GenBank/DDBJ databases">
        <title>Genome Sequence of Candolleomyces eurysporus.</title>
        <authorList>
            <person name="Buettner E."/>
        </authorList>
    </citation>
    <scope>NUCLEOTIDE SEQUENCE</scope>
    <source>
        <strain evidence="8">VTCC 930004</strain>
    </source>
</reference>
<accession>A0A9W8J8U9</accession>
<evidence type="ECO:0000256" key="5">
    <source>
        <dbReference type="SAM" id="MobiDB-lite"/>
    </source>
</evidence>
<dbReference type="Gene3D" id="2.60.120.260">
    <property type="entry name" value="Galactose-binding domain-like"/>
    <property type="match status" value="1"/>
</dbReference>
<feature type="region of interest" description="Disordered" evidence="5">
    <location>
        <begin position="1"/>
        <end position="68"/>
    </location>
</feature>
<feature type="region of interest" description="Disordered" evidence="5">
    <location>
        <begin position="277"/>
        <end position="303"/>
    </location>
</feature>
<evidence type="ECO:0000256" key="6">
    <source>
        <dbReference type="SAM" id="Phobius"/>
    </source>
</evidence>
<gene>
    <name evidence="8" type="ORF">H1R20_g8742</name>
</gene>
<comment type="subcellular location">
    <subcellularLocation>
        <location evidence="1">Membrane</location>
    </subcellularLocation>
</comment>
<dbReference type="GO" id="GO:0034993">
    <property type="term" value="C:meiotic nuclear membrane microtubule tethering complex"/>
    <property type="evidence" value="ECO:0007669"/>
    <property type="project" value="TreeGrafter"/>
</dbReference>
<feature type="domain" description="SUN" evidence="7">
    <location>
        <begin position="327"/>
        <end position="543"/>
    </location>
</feature>
<dbReference type="AlphaFoldDB" id="A0A9W8J8U9"/>
<evidence type="ECO:0000256" key="3">
    <source>
        <dbReference type="ARBA" id="ARBA00022989"/>
    </source>
</evidence>
<evidence type="ECO:0000256" key="4">
    <source>
        <dbReference type="ARBA" id="ARBA00023136"/>
    </source>
</evidence>
<dbReference type="InterPro" id="IPR012919">
    <property type="entry name" value="SUN_dom"/>
</dbReference>
<feature type="transmembrane region" description="Helical" evidence="6">
    <location>
        <begin position="135"/>
        <end position="157"/>
    </location>
</feature>
<dbReference type="GO" id="GO:0043495">
    <property type="term" value="F:protein-membrane adaptor activity"/>
    <property type="evidence" value="ECO:0007669"/>
    <property type="project" value="TreeGrafter"/>
</dbReference>
<keyword evidence="9" id="KW-1185">Reference proteome</keyword>
<feature type="transmembrane region" description="Helical" evidence="6">
    <location>
        <begin position="77"/>
        <end position="100"/>
    </location>
</feature>
<dbReference type="InterPro" id="IPR045119">
    <property type="entry name" value="SUN1-5"/>
</dbReference>
<feature type="compositionally biased region" description="Basic and acidic residues" evidence="5">
    <location>
        <begin position="277"/>
        <end position="287"/>
    </location>
</feature>
<name>A0A9W8J8U9_9AGAR</name>
<feature type="non-terminal residue" evidence="8">
    <location>
        <position position="606"/>
    </location>
</feature>
<sequence length="606" mass="66976">MSAAQLRASVPRLSVEPPAETSTDFSMDVAEQGLQSIPEVPEEDIAASKTASEKPRMRSRRTSRSATPIPRSQRFSIGALLGTFIRYIVTTITGFLLFIVKLLSSTFFLFGRATGTVWDVLLNRPYQWATGRNRGAVVSLVKYIVLAVSILSAWYALQNPAISSRLPSLSIGRQSPDPIFTAPGAPVANIDELVKRLTQIETALTALSSDNAKIKLKTEDGVKSYADVLQRIGSVEGRIASEAQRISDAESQARDGISRSISTVKQEVEDLQAQLEVQKRQQEKEKQQQQQQRPAEPANDEEARNRLRALEERVGSVEGGVKEALELGKKVSSIPAPAPPAPAPSHGAAWWSKIISKTGNKEGLKITTPDGQDVTGLISHLVDNALGVALAVPAYIDEITVDHVAKEVAFDMRTAPRQMEVWGLVEGQDNVEKLREYRQQKIAKRKEELEAAGEVLDEEWEKRELEKEREGYPATLPKNPEYLRIAKFTYDIHASQNVQTFKVDPEVKKLGLDFGVVVARVLNNWGHDSYTCLYRFRVHGQMLGEQATNPYDLLRLLILIGSSRNSLAPSSQAKTLQARYEFKDPACATPSIHLAPPSPCNAPHQY</sequence>
<dbReference type="PANTHER" id="PTHR12911:SF8">
    <property type="entry name" value="KLAROID PROTEIN-RELATED"/>
    <property type="match status" value="1"/>
</dbReference>
<evidence type="ECO:0000256" key="1">
    <source>
        <dbReference type="ARBA" id="ARBA00004370"/>
    </source>
</evidence>